<feature type="transmembrane region" description="Helical" evidence="5">
    <location>
        <begin position="274"/>
        <end position="296"/>
    </location>
</feature>
<keyword evidence="5" id="KW-0812">Transmembrane</keyword>
<accession>A0A0A8B1Z5</accession>
<keyword evidence="2" id="KW-0238">DNA-binding</keyword>
<dbReference type="Gene3D" id="1.10.10.10">
    <property type="entry name" value="Winged helix-like DNA-binding domain superfamily/Winged helix DNA-binding domain"/>
    <property type="match status" value="1"/>
</dbReference>
<proteinExistence type="predicted"/>
<organism evidence="7 8">
    <name type="scientific">Berryella intestinalis</name>
    <dbReference type="NCBI Taxonomy" id="1531429"/>
    <lineage>
        <taxon>Bacteria</taxon>
        <taxon>Bacillati</taxon>
        <taxon>Actinomycetota</taxon>
        <taxon>Coriobacteriia</taxon>
        <taxon>Eggerthellales</taxon>
        <taxon>Eggerthellaceae</taxon>
        <taxon>Berryella</taxon>
    </lineage>
</organism>
<dbReference type="InterPro" id="IPR000792">
    <property type="entry name" value="Tscrpt_reg_LuxR_C"/>
</dbReference>
<evidence type="ECO:0000256" key="2">
    <source>
        <dbReference type="ARBA" id="ARBA00023125"/>
    </source>
</evidence>
<feature type="compositionally biased region" description="Acidic residues" evidence="4">
    <location>
        <begin position="433"/>
        <end position="445"/>
    </location>
</feature>
<feature type="transmembrane region" description="Helical" evidence="5">
    <location>
        <begin position="211"/>
        <end position="233"/>
    </location>
</feature>
<dbReference type="STRING" id="1531429.JI75_00675"/>
<reference evidence="8" key="1">
    <citation type="submission" date="2014-08" db="EMBL/GenBank/DDBJ databases">
        <title>Coriobacteriaceae sp. complete genome.</title>
        <authorList>
            <person name="Looft T."/>
            <person name="Bayles D.O."/>
            <person name="Stanton T.B."/>
        </authorList>
    </citation>
    <scope>NUCLEOTIDE SEQUENCE [LARGE SCALE GENOMIC DNA]</scope>
    <source>
        <strain evidence="8">68-1-3</strain>
    </source>
</reference>
<evidence type="ECO:0000256" key="5">
    <source>
        <dbReference type="SAM" id="Phobius"/>
    </source>
</evidence>
<dbReference type="InterPro" id="IPR016032">
    <property type="entry name" value="Sig_transdc_resp-reg_C-effctor"/>
</dbReference>
<feature type="transmembrane region" description="Helical" evidence="5">
    <location>
        <begin position="79"/>
        <end position="101"/>
    </location>
</feature>
<feature type="transmembrane region" description="Helical" evidence="5">
    <location>
        <begin position="165"/>
        <end position="183"/>
    </location>
</feature>
<feature type="transmembrane region" description="Helical" evidence="5">
    <location>
        <begin position="138"/>
        <end position="159"/>
    </location>
</feature>
<dbReference type="HOGENOM" id="CLU_027066_1_0_11"/>
<evidence type="ECO:0000259" key="6">
    <source>
        <dbReference type="PROSITE" id="PS50043"/>
    </source>
</evidence>
<dbReference type="InterPro" id="IPR036388">
    <property type="entry name" value="WH-like_DNA-bd_sf"/>
</dbReference>
<dbReference type="PROSITE" id="PS50043">
    <property type="entry name" value="HTH_LUXR_2"/>
    <property type="match status" value="1"/>
</dbReference>
<feature type="transmembrane region" description="Helical" evidence="5">
    <location>
        <begin position="239"/>
        <end position="262"/>
    </location>
</feature>
<dbReference type="GO" id="GO:0006355">
    <property type="term" value="P:regulation of DNA-templated transcription"/>
    <property type="evidence" value="ECO:0007669"/>
    <property type="project" value="InterPro"/>
</dbReference>
<dbReference type="AlphaFoldDB" id="A0A0A8B1Z5"/>
<dbReference type="PANTHER" id="PTHR44688:SF16">
    <property type="entry name" value="DNA-BINDING TRANSCRIPTIONAL ACTIVATOR DEVR_DOSR"/>
    <property type="match status" value="1"/>
</dbReference>
<protein>
    <recommendedName>
        <fullName evidence="6">HTH luxR-type domain-containing protein</fullName>
    </recommendedName>
</protein>
<gene>
    <name evidence="7" type="ORF">JI75_00675</name>
</gene>
<dbReference type="EMBL" id="CP009302">
    <property type="protein sequence ID" value="AJC11435.1"/>
    <property type="molecule type" value="Genomic_DNA"/>
</dbReference>
<dbReference type="SUPFAM" id="SSF103473">
    <property type="entry name" value="MFS general substrate transporter"/>
    <property type="match status" value="1"/>
</dbReference>
<evidence type="ECO:0000313" key="8">
    <source>
        <dbReference type="Proteomes" id="UP000031121"/>
    </source>
</evidence>
<feature type="transmembrane region" description="Helical" evidence="5">
    <location>
        <begin position="45"/>
        <end position="67"/>
    </location>
</feature>
<dbReference type="KEGG" id="cbac:JI75_00675"/>
<keyword evidence="5" id="KW-1133">Transmembrane helix</keyword>
<evidence type="ECO:0000256" key="4">
    <source>
        <dbReference type="SAM" id="MobiDB-lite"/>
    </source>
</evidence>
<dbReference type="PRINTS" id="PR00038">
    <property type="entry name" value="HTHLUXR"/>
</dbReference>
<keyword evidence="8" id="KW-1185">Reference proteome</keyword>
<feature type="transmembrane region" description="Helical" evidence="5">
    <location>
        <begin position="12"/>
        <end position="33"/>
    </location>
</feature>
<feature type="transmembrane region" description="Helical" evidence="5">
    <location>
        <begin position="302"/>
        <end position="319"/>
    </location>
</feature>
<reference evidence="7 8" key="2">
    <citation type="journal article" date="2015" name="Genome Announc.">
        <title>Complete Genome Sequence of Coriobacteriaceae Strain 68-1-3, a Novel Mucus-Degrading Isolate from the Swine Intestinal Tract.</title>
        <authorList>
            <person name="Looft T."/>
            <person name="Bayles D.O."/>
            <person name="Alt D.P."/>
            <person name="Stanton T.B."/>
        </authorList>
    </citation>
    <scope>NUCLEOTIDE SEQUENCE [LARGE SCALE GENOMIC DNA]</scope>
    <source>
        <strain evidence="7 8">68-1-3</strain>
    </source>
</reference>
<evidence type="ECO:0000256" key="1">
    <source>
        <dbReference type="ARBA" id="ARBA00023015"/>
    </source>
</evidence>
<dbReference type="RefSeq" id="WP_039687983.1">
    <property type="nucleotide sequence ID" value="NZ_CP009302.1"/>
</dbReference>
<keyword evidence="3" id="KW-0804">Transcription</keyword>
<dbReference type="Pfam" id="PF00196">
    <property type="entry name" value="GerE"/>
    <property type="match status" value="1"/>
</dbReference>
<dbReference type="Proteomes" id="UP000031121">
    <property type="component" value="Chromosome"/>
</dbReference>
<dbReference type="CDD" id="cd06170">
    <property type="entry name" value="LuxR_C_like"/>
    <property type="match status" value="1"/>
</dbReference>
<feature type="region of interest" description="Disordered" evidence="4">
    <location>
        <begin position="413"/>
        <end position="445"/>
    </location>
</feature>
<evidence type="ECO:0000256" key="3">
    <source>
        <dbReference type="ARBA" id="ARBA00023163"/>
    </source>
</evidence>
<sequence length="545" mass="60013">MKTLQLLMKPNITALAYAMFMATNAAGIWGGVFPFLPFDMQSNALLFWFFLAQATTFFATFFFVSGLSYFAPSITARPLVAGAGVPYFLGWALIIGAMYFADLRMPLLVVGGACLGAGSAGFYLLWQRLFMAKETSRGVVDLMMGTVYSAVIYFALYLIPRAITVYLIPFAFMPLFALALVVCSREIDLSQPMFADEPRKNRRVYRNTLRVLYRSGLCVAALGFCTGCMRAAAIEQPEMGSYVNILSMVALLAAACSILAIWRSRDVKFNPLAIFRALVPAALTSLVLMPFLPAAYTQWLSAVFYSIYGIALLLMMIQTGQISRDLGVHPFFVYGLLGGVVYLMHDLGFVIGSAVELWGIYQPARILLALMMVYALAMVYFLCHTSLKTTIAKAFSDDSIELLALALTGRRESAEGKPAPMEAGSPSGNDALWDIDEPSSEASPDEVGQEALKDAPAALVEEDDRERVFTDRLSKQMDAVRRAYGLSARETEVAEAVARGKTVKRIAEELFVSENTVRTHTRRIYAKLGIHKKSELIDLAQSISR</sequence>
<dbReference type="InterPro" id="IPR036259">
    <property type="entry name" value="MFS_trans_sf"/>
</dbReference>
<dbReference type="SUPFAM" id="SSF46894">
    <property type="entry name" value="C-terminal effector domain of the bipartite response regulators"/>
    <property type="match status" value="1"/>
</dbReference>
<name>A0A0A8B1Z5_9ACTN</name>
<dbReference type="PROSITE" id="PS00622">
    <property type="entry name" value="HTH_LUXR_1"/>
    <property type="match status" value="1"/>
</dbReference>
<dbReference type="GO" id="GO:0003677">
    <property type="term" value="F:DNA binding"/>
    <property type="evidence" value="ECO:0007669"/>
    <property type="project" value="UniProtKB-KW"/>
</dbReference>
<dbReference type="PANTHER" id="PTHR44688">
    <property type="entry name" value="DNA-BINDING TRANSCRIPTIONAL ACTIVATOR DEVR_DOSR"/>
    <property type="match status" value="1"/>
</dbReference>
<keyword evidence="5" id="KW-0472">Membrane</keyword>
<keyword evidence="1" id="KW-0805">Transcription regulation</keyword>
<feature type="transmembrane region" description="Helical" evidence="5">
    <location>
        <begin position="331"/>
        <end position="352"/>
    </location>
</feature>
<feature type="transmembrane region" description="Helical" evidence="5">
    <location>
        <begin position="107"/>
        <end position="126"/>
    </location>
</feature>
<feature type="domain" description="HTH luxR-type" evidence="6">
    <location>
        <begin position="479"/>
        <end position="544"/>
    </location>
</feature>
<dbReference type="SMART" id="SM00421">
    <property type="entry name" value="HTH_LUXR"/>
    <property type="match status" value="1"/>
</dbReference>
<feature type="transmembrane region" description="Helical" evidence="5">
    <location>
        <begin position="364"/>
        <end position="383"/>
    </location>
</feature>
<evidence type="ECO:0000313" key="7">
    <source>
        <dbReference type="EMBL" id="AJC11435.1"/>
    </source>
</evidence>